<evidence type="ECO:0000313" key="3">
    <source>
        <dbReference type="Proteomes" id="UP001383192"/>
    </source>
</evidence>
<keyword evidence="3" id="KW-1185">Reference proteome</keyword>
<keyword evidence="1" id="KW-0175">Coiled coil</keyword>
<feature type="coiled-coil region" evidence="1">
    <location>
        <begin position="28"/>
        <end position="139"/>
    </location>
</feature>
<reference evidence="2 3" key="1">
    <citation type="submission" date="2024-01" db="EMBL/GenBank/DDBJ databases">
        <title>A draft genome for a cacao thread blight-causing isolate of Paramarasmius palmivorus.</title>
        <authorList>
            <person name="Baruah I.K."/>
            <person name="Bukari Y."/>
            <person name="Amoako-Attah I."/>
            <person name="Meinhardt L.W."/>
            <person name="Bailey B.A."/>
            <person name="Cohen S.P."/>
        </authorList>
    </citation>
    <scope>NUCLEOTIDE SEQUENCE [LARGE SCALE GENOMIC DNA]</scope>
    <source>
        <strain evidence="2 3">GH-12</strain>
    </source>
</reference>
<dbReference type="Proteomes" id="UP001383192">
    <property type="component" value="Unassembled WGS sequence"/>
</dbReference>
<organism evidence="2 3">
    <name type="scientific">Paramarasmius palmivorus</name>
    <dbReference type="NCBI Taxonomy" id="297713"/>
    <lineage>
        <taxon>Eukaryota</taxon>
        <taxon>Fungi</taxon>
        <taxon>Dikarya</taxon>
        <taxon>Basidiomycota</taxon>
        <taxon>Agaricomycotina</taxon>
        <taxon>Agaricomycetes</taxon>
        <taxon>Agaricomycetidae</taxon>
        <taxon>Agaricales</taxon>
        <taxon>Marasmiineae</taxon>
        <taxon>Marasmiaceae</taxon>
        <taxon>Paramarasmius</taxon>
    </lineage>
</organism>
<sequence length="149" mass="17610">MDIEELLRVDNIDVDKVCDQVAQLNDRLIHYVSREMDLEKQVEKLEAENRSLHHEVTVLDQFTEEQSEYIERVKKAAREALEEIDMHESTIGRLEAELKEVKEDECRNEKLIKLLKSNMKHWQNEVARLKARYQNLLQLGLNLIPESSL</sequence>
<name>A0AAW0BV63_9AGAR</name>
<dbReference type="EMBL" id="JAYKXP010000077">
    <property type="protein sequence ID" value="KAK7030346.1"/>
    <property type="molecule type" value="Genomic_DNA"/>
</dbReference>
<accession>A0AAW0BV63</accession>
<gene>
    <name evidence="2" type="ORF">VNI00_014203</name>
</gene>
<dbReference type="AlphaFoldDB" id="A0AAW0BV63"/>
<protein>
    <submittedName>
        <fullName evidence="2">Uncharacterized protein</fullName>
    </submittedName>
</protein>
<evidence type="ECO:0000313" key="2">
    <source>
        <dbReference type="EMBL" id="KAK7030346.1"/>
    </source>
</evidence>
<comment type="caution">
    <text evidence="2">The sequence shown here is derived from an EMBL/GenBank/DDBJ whole genome shotgun (WGS) entry which is preliminary data.</text>
</comment>
<evidence type="ECO:0000256" key="1">
    <source>
        <dbReference type="SAM" id="Coils"/>
    </source>
</evidence>
<proteinExistence type="predicted"/>